<dbReference type="PANTHER" id="PTHR36305:SF1">
    <property type="entry name" value="PHOSPHATIDYLGLYCEROPHOSPHATASE A"/>
    <property type="match status" value="1"/>
</dbReference>
<keyword evidence="1" id="KW-1003">Cell membrane</keyword>
<evidence type="ECO:0000313" key="5">
    <source>
        <dbReference type="Proteomes" id="UP000838100"/>
    </source>
</evidence>
<dbReference type="GO" id="GO:0008962">
    <property type="term" value="F:phosphatidylglycerophosphatase activity"/>
    <property type="evidence" value="ECO:0007669"/>
    <property type="project" value="UniProtKB-EC"/>
</dbReference>
<keyword evidence="1" id="KW-0442">Lipid degradation</keyword>
<dbReference type="InterPro" id="IPR007686">
    <property type="entry name" value="YutG/PgpA"/>
</dbReference>
<evidence type="ECO:0000313" key="4">
    <source>
        <dbReference type="EMBL" id="CAH0991553.1"/>
    </source>
</evidence>
<keyword evidence="1" id="KW-0997">Cell inner membrane</keyword>
<keyword evidence="1 2" id="KW-0812">Transmembrane</keyword>
<dbReference type="EMBL" id="CAKLPX010000001">
    <property type="protein sequence ID" value="CAH0991553.1"/>
    <property type="molecule type" value="Genomic_DNA"/>
</dbReference>
<name>A0ABN8EIT3_9GAMM</name>
<feature type="transmembrane region" description="Helical" evidence="2">
    <location>
        <begin position="137"/>
        <end position="161"/>
    </location>
</feature>
<sequence>MSEHKKGLPKPEKNLIHYAAFGFGSGLAPKAPGTFGTVAGMAIYWLLLQDLSLTSYIVMLLATTVLGIYLCHKTAADLQVHDHPGIVWDEFVGYWITMLMAPAGMIWLLLGFVYFRIFDILKPWPISWLDKKVGGGFGIMVDDILAGIFALATLQLTAYFLPSLSF</sequence>
<dbReference type="CDD" id="cd06971">
    <property type="entry name" value="PgpA"/>
    <property type="match status" value="1"/>
</dbReference>
<comment type="cofactor">
    <cofactor evidence="1">
        <name>Mg(2+)</name>
        <dbReference type="ChEBI" id="CHEBI:18420"/>
    </cofactor>
</comment>
<feature type="transmembrane region" description="Helical" evidence="2">
    <location>
        <begin position="92"/>
        <end position="117"/>
    </location>
</feature>
<protein>
    <recommendedName>
        <fullName evidence="1">Phosphatidylglycerophosphatase A</fullName>
        <ecNumber evidence="1">3.1.3.27</ecNumber>
    </recommendedName>
    <alternativeName>
        <fullName evidence="1">Phosphatidylglycerolphosphate phosphatase A</fullName>
    </alternativeName>
</protein>
<dbReference type="SUPFAM" id="SSF101307">
    <property type="entry name" value="YutG-like"/>
    <property type="match status" value="1"/>
</dbReference>
<evidence type="ECO:0000259" key="3">
    <source>
        <dbReference type="Pfam" id="PF04608"/>
    </source>
</evidence>
<comment type="catalytic activity">
    <reaction evidence="1">
        <text>a 1,2-diacyl-sn-glycero-3-phospho-(1'-sn-glycero-3'-phosphate) + H2O = a 1,2-diacyl-sn-glycero-3-phospho-(1'-sn-glycerol) + phosphate</text>
        <dbReference type="Rhea" id="RHEA:33751"/>
        <dbReference type="ChEBI" id="CHEBI:15377"/>
        <dbReference type="ChEBI" id="CHEBI:43474"/>
        <dbReference type="ChEBI" id="CHEBI:60110"/>
        <dbReference type="ChEBI" id="CHEBI:64716"/>
        <dbReference type="EC" id="3.1.3.27"/>
    </reaction>
</comment>
<keyword evidence="1" id="KW-0460">Magnesium</keyword>
<keyword evidence="1 2" id="KW-0472">Membrane</keyword>
<evidence type="ECO:0000256" key="1">
    <source>
        <dbReference type="PIRNR" id="PIRNR006162"/>
    </source>
</evidence>
<keyword evidence="1" id="KW-1208">Phospholipid metabolism</keyword>
<gene>
    <name evidence="4" type="primary">pgpA</name>
    <name evidence="4" type="ORF">SIN8267_01662</name>
</gene>
<feature type="domain" description="YutG/PgpA" evidence="3">
    <location>
        <begin position="20"/>
        <end position="156"/>
    </location>
</feature>
<keyword evidence="1 4" id="KW-0378">Hydrolase</keyword>
<keyword evidence="1" id="KW-0595">Phospholipid degradation</keyword>
<dbReference type="EC" id="3.1.3.27" evidence="1"/>
<feature type="transmembrane region" description="Helical" evidence="2">
    <location>
        <begin position="21"/>
        <end position="47"/>
    </location>
</feature>
<comment type="subcellular location">
    <subcellularLocation>
        <location evidence="1">Cell inner membrane</location>
        <topology evidence="1">Multi-pass membrane protein</topology>
    </subcellularLocation>
</comment>
<organism evidence="4 5">
    <name type="scientific">Sinobacterium norvegicum</name>
    <dbReference type="NCBI Taxonomy" id="1641715"/>
    <lineage>
        <taxon>Bacteria</taxon>
        <taxon>Pseudomonadati</taxon>
        <taxon>Pseudomonadota</taxon>
        <taxon>Gammaproteobacteria</taxon>
        <taxon>Cellvibrionales</taxon>
        <taxon>Spongiibacteraceae</taxon>
        <taxon>Sinobacterium</taxon>
    </lineage>
</organism>
<dbReference type="Pfam" id="PF04608">
    <property type="entry name" value="PgpA"/>
    <property type="match status" value="1"/>
</dbReference>
<dbReference type="InterPro" id="IPR026037">
    <property type="entry name" value="PgpA"/>
</dbReference>
<dbReference type="PANTHER" id="PTHR36305">
    <property type="entry name" value="PHOSPHATIDYLGLYCEROPHOSPHATASE A"/>
    <property type="match status" value="1"/>
</dbReference>
<keyword evidence="1" id="KW-0479">Metal-binding</keyword>
<keyword evidence="1" id="KW-0443">Lipid metabolism</keyword>
<evidence type="ECO:0000256" key="2">
    <source>
        <dbReference type="SAM" id="Phobius"/>
    </source>
</evidence>
<keyword evidence="5" id="KW-1185">Reference proteome</keyword>
<comment type="function">
    <text evidence="1">Lipid phosphatase which dephosphorylates phosphatidylglycerophosphate (PGP) to phosphatidylglycerol (PG).</text>
</comment>
<comment type="caution">
    <text evidence="4">The sequence shown here is derived from an EMBL/GenBank/DDBJ whole genome shotgun (WGS) entry which is preliminary data.</text>
</comment>
<accession>A0ABN8EIT3</accession>
<dbReference type="RefSeq" id="WP_237444198.1">
    <property type="nucleotide sequence ID" value="NZ_CAKLPX010000001.1"/>
</dbReference>
<feature type="transmembrane region" description="Helical" evidence="2">
    <location>
        <begin position="53"/>
        <end position="71"/>
    </location>
</feature>
<keyword evidence="2" id="KW-1133">Transmembrane helix</keyword>
<comment type="pathway">
    <text evidence="1">Phospholipid metabolism; phosphatidylglycerol biosynthesis; phosphatidylglycerol from CDP-diacylglycerol: step 2/2.</text>
</comment>
<dbReference type="InterPro" id="IPR036681">
    <property type="entry name" value="PgpA-like_sf"/>
</dbReference>
<reference evidence="4" key="1">
    <citation type="submission" date="2021-12" db="EMBL/GenBank/DDBJ databases">
        <authorList>
            <person name="Rodrigo-Torres L."/>
            <person name="Arahal R. D."/>
            <person name="Lucena T."/>
        </authorList>
    </citation>
    <scope>NUCLEOTIDE SEQUENCE</scope>
    <source>
        <strain evidence="4">CECT 8267</strain>
    </source>
</reference>
<proteinExistence type="predicted"/>
<dbReference type="Proteomes" id="UP000838100">
    <property type="component" value="Unassembled WGS sequence"/>
</dbReference>
<dbReference type="PIRSF" id="PIRSF006162">
    <property type="entry name" value="PgpA"/>
    <property type="match status" value="1"/>
</dbReference>